<dbReference type="Pfam" id="PF17862">
    <property type="entry name" value="AAA_lid_3"/>
    <property type="match status" value="1"/>
</dbReference>
<gene>
    <name evidence="9 10 11" type="primary">LOC107927447</name>
</gene>
<dbReference type="STRING" id="3635.A0A1U8LH72"/>
<feature type="compositionally biased region" description="Acidic residues" evidence="6">
    <location>
        <begin position="163"/>
        <end position="230"/>
    </location>
</feature>
<dbReference type="GO" id="GO:0006334">
    <property type="term" value="P:nucleosome assembly"/>
    <property type="evidence" value="ECO:0000318"/>
    <property type="project" value="GO_Central"/>
</dbReference>
<feature type="domain" description="Bromo" evidence="7">
    <location>
        <begin position="923"/>
        <end position="985"/>
    </location>
</feature>
<evidence type="ECO:0000256" key="5">
    <source>
        <dbReference type="PROSITE-ProRule" id="PRU00035"/>
    </source>
</evidence>
<dbReference type="Proteomes" id="UP000818029">
    <property type="component" value="Chromosome A02"/>
</dbReference>
<dbReference type="PROSITE" id="PS50014">
    <property type="entry name" value="BROMODOMAIN_2"/>
    <property type="match status" value="1"/>
</dbReference>
<dbReference type="SUPFAM" id="SSF52540">
    <property type="entry name" value="P-loop containing nucleoside triphosphate hydrolases"/>
    <property type="match status" value="2"/>
</dbReference>
<evidence type="ECO:0000259" key="7">
    <source>
        <dbReference type="PROSITE" id="PS50014"/>
    </source>
</evidence>
<dbReference type="InterPro" id="IPR036427">
    <property type="entry name" value="Bromodomain-like_sf"/>
</dbReference>
<dbReference type="RefSeq" id="XP_016713987.2">
    <property type="nucleotide sequence ID" value="XM_016858498.2"/>
</dbReference>
<feature type="compositionally biased region" description="Basic and acidic residues" evidence="6">
    <location>
        <begin position="231"/>
        <end position="254"/>
    </location>
</feature>
<dbReference type="InterPro" id="IPR001487">
    <property type="entry name" value="Bromodomain"/>
</dbReference>
<dbReference type="InterPro" id="IPR003593">
    <property type="entry name" value="AAA+_ATPase"/>
</dbReference>
<dbReference type="GO" id="GO:0045815">
    <property type="term" value="P:transcription initiation-coupled chromatin remodeling"/>
    <property type="evidence" value="ECO:0000318"/>
    <property type="project" value="GO_Central"/>
</dbReference>
<dbReference type="InterPro" id="IPR003959">
    <property type="entry name" value="ATPase_AAA_core"/>
</dbReference>
<evidence type="ECO:0000313" key="9">
    <source>
        <dbReference type="RefSeq" id="XP_016713986.2"/>
    </source>
</evidence>
<dbReference type="PANTHER" id="PTHR23069:SF0">
    <property type="entry name" value="TAT-BINDING HOMOLOG 7"/>
    <property type="match status" value="1"/>
</dbReference>
<dbReference type="GO" id="GO:0005524">
    <property type="term" value="F:ATP binding"/>
    <property type="evidence" value="ECO:0007669"/>
    <property type="project" value="UniProtKB-KW"/>
</dbReference>
<dbReference type="RefSeq" id="XP_040944174.1">
    <property type="nucleotide sequence ID" value="XM_041088240.1"/>
</dbReference>
<reference evidence="8" key="1">
    <citation type="journal article" date="2020" name="Nat. Genet.">
        <title>Genomic diversifications of five Gossypium allopolyploid species and their impact on cotton improvement.</title>
        <authorList>
            <person name="Chen Z.J."/>
            <person name="Sreedasyam A."/>
            <person name="Ando A."/>
            <person name="Song Q."/>
            <person name="De Santiago L.M."/>
            <person name="Hulse-Kemp A.M."/>
            <person name="Ding M."/>
            <person name="Ye W."/>
            <person name="Kirkbride R.C."/>
            <person name="Jenkins J."/>
            <person name="Plott C."/>
            <person name="Lovell J."/>
            <person name="Lin Y.M."/>
            <person name="Vaughn R."/>
            <person name="Liu B."/>
            <person name="Simpson S."/>
            <person name="Scheffler B.E."/>
            <person name="Wen L."/>
            <person name="Saski C.A."/>
            <person name="Grover C.E."/>
            <person name="Hu G."/>
            <person name="Conover J.L."/>
            <person name="Carlson J.W."/>
            <person name="Shu S."/>
            <person name="Boston L.B."/>
            <person name="Williams M."/>
            <person name="Peterson D.G."/>
            <person name="McGee K."/>
            <person name="Jones D.C."/>
            <person name="Wendel J.F."/>
            <person name="Stelly D.M."/>
            <person name="Grimwood J."/>
            <person name="Schmutz J."/>
        </authorList>
    </citation>
    <scope>NUCLEOTIDE SEQUENCE [LARGE SCALE GENOMIC DNA]</scope>
    <source>
        <strain evidence="8">cv. TM-1</strain>
    </source>
</reference>
<dbReference type="InterPro" id="IPR045199">
    <property type="entry name" value="ATAD2-like"/>
</dbReference>
<dbReference type="Pfam" id="PF00004">
    <property type="entry name" value="AAA"/>
    <property type="match status" value="1"/>
</dbReference>
<dbReference type="PANTHER" id="PTHR23069">
    <property type="entry name" value="AAA DOMAIN-CONTAINING"/>
    <property type="match status" value="1"/>
</dbReference>
<comment type="similarity">
    <text evidence="1">Belongs to the AAA ATPase family.</text>
</comment>
<dbReference type="Pfam" id="PF00439">
    <property type="entry name" value="Bromodomain"/>
    <property type="match status" value="1"/>
</dbReference>
<evidence type="ECO:0000256" key="3">
    <source>
        <dbReference type="ARBA" id="ARBA00022840"/>
    </source>
</evidence>
<dbReference type="SUPFAM" id="SSF47370">
    <property type="entry name" value="Bromodomain"/>
    <property type="match status" value="1"/>
</dbReference>
<dbReference type="GO" id="GO:0006337">
    <property type="term" value="P:nucleosome disassembly"/>
    <property type="evidence" value="ECO:0000318"/>
    <property type="project" value="GO_Central"/>
</dbReference>
<evidence type="ECO:0000313" key="11">
    <source>
        <dbReference type="RefSeq" id="XP_040944174.1"/>
    </source>
</evidence>
<dbReference type="InterPro" id="IPR027417">
    <property type="entry name" value="P-loop_NTPase"/>
</dbReference>
<dbReference type="PROSITE" id="PS00674">
    <property type="entry name" value="AAA"/>
    <property type="match status" value="1"/>
</dbReference>
<dbReference type="PaxDb" id="3635-A0A1U8LH72"/>
<feature type="compositionally biased region" description="Basic and acidic residues" evidence="6">
    <location>
        <begin position="135"/>
        <end position="149"/>
    </location>
</feature>
<proteinExistence type="inferred from homology"/>
<dbReference type="InterPro" id="IPR041569">
    <property type="entry name" value="AAA_lid_3"/>
</dbReference>
<feature type="compositionally biased region" description="Polar residues" evidence="6">
    <location>
        <begin position="119"/>
        <end position="131"/>
    </location>
</feature>
<dbReference type="SMR" id="A0A1U8LH72"/>
<dbReference type="GO" id="GO:0005634">
    <property type="term" value="C:nucleus"/>
    <property type="evidence" value="ECO:0000318"/>
    <property type="project" value="GO_Central"/>
</dbReference>
<keyword evidence="4 5" id="KW-0103">Bromodomain</keyword>
<evidence type="ECO:0000313" key="10">
    <source>
        <dbReference type="RefSeq" id="XP_016713987.2"/>
    </source>
</evidence>
<dbReference type="RefSeq" id="XP_016713986.2">
    <property type="nucleotide sequence ID" value="XM_016858497.2"/>
</dbReference>
<evidence type="ECO:0000313" key="8">
    <source>
        <dbReference type="Proteomes" id="UP000818029"/>
    </source>
</evidence>
<keyword evidence="2" id="KW-0547">Nucleotide-binding</keyword>
<dbReference type="PRINTS" id="PR00503">
    <property type="entry name" value="BROMODOMAIN"/>
</dbReference>
<dbReference type="InterPro" id="IPR003960">
    <property type="entry name" value="ATPase_AAA_CS"/>
</dbReference>
<dbReference type="SMART" id="SM00297">
    <property type="entry name" value="BROMO"/>
    <property type="match status" value="1"/>
</dbReference>
<dbReference type="GO" id="GO:0003682">
    <property type="term" value="F:chromatin binding"/>
    <property type="evidence" value="ECO:0000318"/>
    <property type="project" value="GO_Central"/>
</dbReference>
<evidence type="ECO:0000256" key="1">
    <source>
        <dbReference type="ARBA" id="ARBA00006914"/>
    </source>
</evidence>
<dbReference type="GeneID" id="107927447"/>
<dbReference type="GO" id="GO:0016887">
    <property type="term" value="F:ATP hydrolysis activity"/>
    <property type="evidence" value="ECO:0000318"/>
    <property type="project" value="GO_Central"/>
</dbReference>
<feature type="region of interest" description="Disordered" evidence="6">
    <location>
        <begin position="1"/>
        <end position="32"/>
    </location>
</feature>
<evidence type="ECO:0000256" key="6">
    <source>
        <dbReference type="SAM" id="MobiDB-lite"/>
    </source>
</evidence>
<feature type="region of interest" description="Disordered" evidence="6">
    <location>
        <begin position="1046"/>
        <end position="1127"/>
    </location>
</feature>
<dbReference type="KEGG" id="ghi:107927447"/>
<keyword evidence="8" id="KW-1185">Reference proteome</keyword>
<reference evidence="9 10" key="2">
    <citation type="submission" date="2025-05" db="UniProtKB">
        <authorList>
            <consortium name="RefSeq"/>
        </authorList>
    </citation>
    <scope>IDENTIFICATION</scope>
</reference>
<evidence type="ECO:0000256" key="2">
    <source>
        <dbReference type="ARBA" id="ARBA00022741"/>
    </source>
</evidence>
<organism evidence="8 10">
    <name type="scientific">Gossypium hirsutum</name>
    <name type="common">Upland cotton</name>
    <name type="synonym">Gossypium mexicanum</name>
    <dbReference type="NCBI Taxonomy" id="3635"/>
    <lineage>
        <taxon>Eukaryota</taxon>
        <taxon>Viridiplantae</taxon>
        <taxon>Streptophyta</taxon>
        <taxon>Embryophyta</taxon>
        <taxon>Tracheophyta</taxon>
        <taxon>Spermatophyta</taxon>
        <taxon>Magnoliopsida</taxon>
        <taxon>eudicotyledons</taxon>
        <taxon>Gunneridae</taxon>
        <taxon>Pentapetalae</taxon>
        <taxon>rosids</taxon>
        <taxon>malvids</taxon>
        <taxon>Malvales</taxon>
        <taxon>Malvaceae</taxon>
        <taxon>Malvoideae</taxon>
        <taxon>Gossypium</taxon>
    </lineage>
</organism>
<evidence type="ECO:0000256" key="4">
    <source>
        <dbReference type="ARBA" id="ARBA00023117"/>
    </source>
</evidence>
<accession>A0A1U8LH72</accession>
<feature type="compositionally biased region" description="Polar residues" evidence="6">
    <location>
        <begin position="70"/>
        <end position="79"/>
    </location>
</feature>
<dbReference type="Gene3D" id="1.20.920.10">
    <property type="entry name" value="Bromodomain-like"/>
    <property type="match status" value="1"/>
</dbReference>
<keyword evidence="3" id="KW-0067">ATP-binding</keyword>
<dbReference type="SMART" id="SM00382">
    <property type="entry name" value="AAA"/>
    <property type="match status" value="1"/>
</dbReference>
<feature type="region of interest" description="Disordered" evidence="6">
    <location>
        <begin position="62"/>
        <end position="285"/>
    </location>
</feature>
<feature type="compositionally biased region" description="Polar residues" evidence="6">
    <location>
        <begin position="1084"/>
        <end position="1096"/>
    </location>
</feature>
<sequence length="1201" mass="133257">MYPKRSGQADRPVTRPLRSSDRLRRRPKVYGRPYLYYSPTIIRNKKSRTKTRTAASRIAKMLRSGDRSVRTSNGSSGTANLRRSSRKRRVSVNLVGYTESSGSGDEDMMRPYRPRRNRVANSVSQDESPSPKQKKTSETKEAPRREGLCPRRSKTVKQINLGYDDEQSTSDEKVGEDETENGNDLDDEAADDDQNDAEDEGDEEAEGEDEEEEEEDEEDEGDDEEGEEEQEGRRRYDLRNRADVRRLSMDESKQRSRSPRRVLRQGMGTKVSRDVRKGGSRVHKRHRLTRAEDSDDSILVDELDQGPAIPWGRGGSRSGPPWLFGGLDMHGTTAWGLNVAASGWGNQSDPFATLTSGIQTAGPSSKGGADIQPLQVDESVSFDEIGGLSEYVDALKEMVFFPLLYPDFFASYHITPPRGVLLCGPPGTGKTLIARALASAASKAGQKVSFYMRKGADVLSKWVGEAERQLKLLFEEAQRNQPSIIFFDEIDGLAPVRSSKQEQIHNSIVSTLLALMDGLDSRGQVVLIGATNRIDAIDGALRRPGRFDREFNFPLPGCEARAEILDIHTRKWKQPPSNELKMELAASCVGYCGADLKALCTEAAIRAFREKYPQVYTSDDKYLIDVDSVKVEKYHFIEAMSTITPASQRGSIVHSRPLSLVVAPCLQRHLQKAMNHISDIFPPLTVSSELTKLSILSYGSAIPLVYRPRLLLCGGDGSGLDHLGPAILHELEKFPVHSLGLPSLLSDPSAKTSEEAVVHIFSEARRTTPSILYIPQFNLWWDNAYEQLRAVLLTLLEELPSDLPILLLGTSSTSLAELDGNPYSVFPQRSVYQLDKPSIEDRSLFFDGLIEAALSVLLEAMTKKSKEPKSLPELPKVPKVASGPKVSELKAKVEAEHHAIRRLRMCLRDVCNRILYDKRFSAFHYPVTDEDAPNYRSIIQNPMDVATLLQRVDSGQYLTCSAFVQDVDLIVTNAKVYNGDDYNGARIVSRACELRDAVHGMLSQMDPALVAYCDKIAAQGGPAHMPDDLGLPPAVPVMQLGTSTRASARLRNVQPEADLQSYKALKRPKKNADTAPAAEDKSQASDSVQMKPSQTLEVKEINCERDEPTLGDGKQQETSTEANGSQDTIMLDGEISTQAKSVKKLLVERTGNYGIPELERLYSRIMKGIFESRVGDDDDPKPSVLEFLLKFAEDDANFSSL</sequence>
<name>A0A1U8LH72_GOSHI</name>
<dbReference type="Gene3D" id="3.40.50.300">
    <property type="entry name" value="P-loop containing nucleotide triphosphate hydrolases"/>
    <property type="match status" value="1"/>
</dbReference>
<dbReference type="GO" id="GO:0042393">
    <property type="term" value="F:histone binding"/>
    <property type="evidence" value="ECO:0000318"/>
    <property type="project" value="GO_Central"/>
</dbReference>
<dbReference type="CDD" id="cd05528">
    <property type="entry name" value="Bromo_AAA"/>
    <property type="match status" value="1"/>
</dbReference>
<protein>
    <submittedName>
        <fullName evidence="9 10">ATPase family AAA domain-containing protein At1g05910 isoform X1</fullName>
    </submittedName>
</protein>
<feature type="compositionally biased region" description="Basic and acidic residues" evidence="6">
    <location>
        <begin position="1097"/>
        <end position="1108"/>
    </location>
</feature>
<dbReference type="AlphaFoldDB" id="A0A1U8LH72"/>
<feature type="compositionally biased region" description="Polar residues" evidence="6">
    <location>
        <begin position="1116"/>
        <end position="1127"/>
    </location>
</feature>
<dbReference type="Gene3D" id="1.10.8.60">
    <property type="match status" value="1"/>
</dbReference>